<organism evidence="1 2">
    <name type="scientific">Candidatus Dormiibacter inghamiae</name>
    <dbReference type="NCBI Taxonomy" id="3127013"/>
    <lineage>
        <taxon>Bacteria</taxon>
        <taxon>Bacillati</taxon>
        <taxon>Candidatus Dormiibacterota</taxon>
        <taxon>Candidatus Dormibacteria</taxon>
        <taxon>Candidatus Dormibacterales</taxon>
        <taxon>Candidatus Dormibacteraceae</taxon>
        <taxon>Candidatus Dormiibacter</taxon>
    </lineage>
</organism>
<dbReference type="AlphaFoldDB" id="A0A934NHY0"/>
<dbReference type="Proteomes" id="UP000620075">
    <property type="component" value="Unassembled WGS sequence"/>
</dbReference>
<evidence type="ECO:0000313" key="2">
    <source>
        <dbReference type="Proteomes" id="UP000620075"/>
    </source>
</evidence>
<dbReference type="RefSeq" id="WP_338181331.1">
    <property type="nucleotide sequence ID" value="NZ_JAEKNQ010000054.1"/>
</dbReference>
<gene>
    <name evidence="1" type="ORF">JF888_13370</name>
</gene>
<reference evidence="1 2" key="1">
    <citation type="submission" date="2020-10" db="EMBL/GenBank/DDBJ databases">
        <title>Ca. Dormibacterota MAGs.</title>
        <authorList>
            <person name="Montgomery K."/>
        </authorList>
    </citation>
    <scope>NUCLEOTIDE SEQUENCE [LARGE SCALE GENOMIC DNA]</scope>
    <source>
        <strain evidence="1">SC8811_S16_3</strain>
    </source>
</reference>
<accession>A0A934NHY0</accession>
<sequence>MSSPDAPRSAEQVNLACFQLSRTMDELSCSVAEAAPFARTLLRVVGRVVIDTAAPNAQPEVWASTEVMALQWLNEALGSLGYEVRPLAGSGRPEVPAPSSEWT</sequence>
<name>A0A934NHY0_9BACT</name>
<evidence type="ECO:0000313" key="1">
    <source>
        <dbReference type="EMBL" id="MBJ7604162.1"/>
    </source>
</evidence>
<proteinExistence type="predicted"/>
<protein>
    <submittedName>
        <fullName evidence="1">Uncharacterized protein</fullName>
    </submittedName>
</protein>
<comment type="caution">
    <text evidence="1">The sequence shown here is derived from an EMBL/GenBank/DDBJ whole genome shotgun (WGS) entry which is preliminary data.</text>
</comment>
<dbReference type="EMBL" id="JAEKNQ010000054">
    <property type="protein sequence ID" value="MBJ7604162.1"/>
    <property type="molecule type" value="Genomic_DNA"/>
</dbReference>